<evidence type="ECO:0000313" key="2">
    <source>
        <dbReference type="EMBL" id="SPC95167.1"/>
    </source>
</evidence>
<feature type="region of interest" description="Disordered" evidence="1">
    <location>
        <begin position="1"/>
        <end position="25"/>
    </location>
</feature>
<gene>
    <name evidence="2" type="ORF">FSB_LOCUS23049</name>
</gene>
<name>A0A2N9FX18_FAGSY</name>
<proteinExistence type="predicted"/>
<protein>
    <submittedName>
        <fullName evidence="2">Uncharacterized protein</fullName>
    </submittedName>
</protein>
<accession>A0A2N9FX18</accession>
<sequence>MSNIGSWRTSTSRRGRSKQISPRFALADSGGGRGYCARAMTDGGLSVREKRRGGRFLARETRRGKGGGCARRGRLEVAGGGSGRT</sequence>
<dbReference type="EMBL" id="OIVN01001546">
    <property type="protein sequence ID" value="SPC95167.1"/>
    <property type="molecule type" value="Genomic_DNA"/>
</dbReference>
<feature type="compositionally biased region" description="Low complexity" evidence="1">
    <location>
        <begin position="1"/>
        <end position="10"/>
    </location>
</feature>
<reference evidence="2" key="1">
    <citation type="submission" date="2018-02" db="EMBL/GenBank/DDBJ databases">
        <authorList>
            <person name="Cohen D.B."/>
            <person name="Kent A.D."/>
        </authorList>
    </citation>
    <scope>NUCLEOTIDE SEQUENCE</scope>
</reference>
<dbReference type="AlphaFoldDB" id="A0A2N9FX18"/>
<organism evidence="2">
    <name type="scientific">Fagus sylvatica</name>
    <name type="common">Beechnut</name>
    <dbReference type="NCBI Taxonomy" id="28930"/>
    <lineage>
        <taxon>Eukaryota</taxon>
        <taxon>Viridiplantae</taxon>
        <taxon>Streptophyta</taxon>
        <taxon>Embryophyta</taxon>
        <taxon>Tracheophyta</taxon>
        <taxon>Spermatophyta</taxon>
        <taxon>Magnoliopsida</taxon>
        <taxon>eudicotyledons</taxon>
        <taxon>Gunneridae</taxon>
        <taxon>Pentapetalae</taxon>
        <taxon>rosids</taxon>
        <taxon>fabids</taxon>
        <taxon>Fagales</taxon>
        <taxon>Fagaceae</taxon>
        <taxon>Fagus</taxon>
    </lineage>
</organism>
<evidence type="ECO:0000256" key="1">
    <source>
        <dbReference type="SAM" id="MobiDB-lite"/>
    </source>
</evidence>
<feature type="region of interest" description="Disordered" evidence="1">
    <location>
        <begin position="61"/>
        <end position="85"/>
    </location>
</feature>